<gene>
    <name evidence="10" type="ORF">M9Y10_023561</name>
</gene>
<evidence type="ECO:0000313" key="11">
    <source>
        <dbReference type="Proteomes" id="UP001470230"/>
    </source>
</evidence>
<dbReference type="Pfam" id="PF01088">
    <property type="entry name" value="Peptidase_C12"/>
    <property type="match status" value="1"/>
</dbReference>
<keyword evidence="4 7" id="KW-0833">Ubl conjugation pathway</keyword>
<dbReference type="Proteomes" id="UP001470230">
    <property type="component" value="Unassembled WGS sequence"/>
</dbReference>
<comment type="catalytic activity">
    <reaction evidence="1 7 8">
        <text>Thiol-dependent hydrolysis of ester, thioester, amide, peptide and isopeptide bonds formed by the C-terminal Gly of ubiquitin (a 76-residue protein attached to proteins as an intracellular targeting signal).</text>
        <dbReference type="EC" id="3.4.19.12"/>
    </reaction>
</comment>
<dbReference type="GO" id="GO:0016787">
    <property type="term" value="F:hydrolase activity"/>
    <property type="evidence" value="ECO:0007669"/>
    <property type="project" value="UniProtKB-KW"/>
</dbReference>
<comment type="caution">
    <text evidence="10">The sequence shown here is derived from an EMBL/GenBank/DDBJ whole genome shotgun (WGS) entry which is preliminary data.</text>
</comment>
<feature type="domain" description="UCH catalytic" evidence="9">
    <location>
        <begin position="7"/>
        <end position="226"/>
    </location>
</feature>
<evidence type="ECO:0000256" key="6">
    <source>
        <dbReference type="ARBA" id="ARBA00022807"/>
    </source>
</evidence>
<evidence type="ECO:0000256" key="7">
    <source>
        <dbReference type="PROSITE-ProRule" id="PRU01393"/>
    </source>
</evidence>
<feature type="active site" description="Proton donor" evidence="7">
    <location>
        <position position="167"/>
    </location>
</feature>
<dbReference type="EC" id="3.4.19.12" evidence="8"/>
<feature type="active site" description="Nucleophile" evidence="7">
    <location>
        <position position="95"/>
    </location>
</feature>
<evidence type="ECO:0000256" key="8">
    <source>
        <dbReference type="RuleBase" id="RU361215"/>
    </source>
</evidence>
<keyword evidence="6 7" id="KW-0788">Thiol protease</keyword>
<dbReference type="EMBL" id="JAPFFF010000003">
    <property type="protein sequence ID" value="KAK8895119.1"/>
    <property type="molecule type" value="Genomic_DNA"/>
</dbReference>
<evidence type="ECO:0000313" key="10">
    <source>
        <dbReference type="EMBL" id="KAK8895119.1"/>
    </source>
</evidence>
<comment type="similarity">
    <text evidence="2 7 8">Belongs to the peptidase C12 family.</text>
</comment>
<reference evidence="10 11" key="1">
    <citation type="submission" date="2024-04" db="EMBL/GenBank/DDBJ databases">
        <title>Tritrichomonas musculus Genome.</title>
        <authorList>
            <person name="Alves-Ferreira E."/>
            <person name="Grigg M."/>
            <person name="Lorenzi H."/>
            <person name="Galac M."/>
        </authorList>
    </citation>
    <scope>NUCLEOTIDE SEQUENCE [LARGE SCALE GENOMIC DNA]</scope>
    <source>
        <strain evidence="10 11">EAF2021</strain>
    </source>
</reference>
<dbReference type="InterPro" id="IPR038765">
    <property type="entry name" value="Papain-like_cys_pep_sf"/>
</dbReference>
<evidence type="ECO:0000256" key="3">
    <source>
        <dbReference type="ARBA" id="ARBA00022670"/>
    </source>
</evidence>
<dbReference type="PANTHER" id="PTHR10589:SF17">
    <property type="entry name" value="UBIQUITIN CARBOXYL-TERMINAL HYDROLASE"/>
    <property type="match status" value="1"/>
</dbReference>
<feature type="site" description="Transition state stabilizer" evidence="7">
    <location>
        <position position="89"/>
    </location>
</feature>
<proteinExistence type="inferred from homology"/>
<evidence type="ECO:0000256" key="2">
    <source>
        <dbReference type="ARBA" id="ARBA00009326"/>
    </source>
</evidence>
<feature type="site" description="Important for enzyme activity" evidence="7">
    <location>
        <position position="182"/>
    </location>
</feature>
<evidence type="ECO:0000256" key="4">
    <source>
        <dbReference type="ARBA" id="ARBA00022786"/>
    </source>
</evidence>
<accession>A0ABR2KVH1</accession>
<dbReference type="InterPro" id="IPR036959">
    <property type="entry name" value="Peptidase_C12_UCH_sf"/>
</dbReference>
<dbReference type="InterPro" id="IPR001578">
    <property type="entry name" value="Peptidase_C12_UCH"/>
</dbReference>
<keyword evidence="11" id="KW-1185">Reference proteome</keyword>
<organism evidence="10 11">
    <name type="scientific">Tritrichomonas musculus</name>
    <dbReference type="NCBI Taxonomy" id="1915356"/>
    <lineage>
        <taxon>Eukaryota</taxon>
        <taxon>Metamonada</taxon>
        <taxon>Parabasalia</taxon>
        <taxon>Tritrichomonadida</taxon>
        <taxon>Tritrichomonadidae</taxon>
        <taxon>Tritrichomonas</taxon>
    </lineage>
</organism>
<dbReference type="PROSITE" id="PS52048">
    <property type="entry name" value="UCH_DOMAIN"/>
    <property type="match status" value="1"/>
</dbReference>
<keyword evidence="3 7" id="KW-0645">Protease</keyword>
<dbReference type="SUPFAM" id="SSF54001">
    <property type="entry name" value="Cysteine proteinases"/>
    <property type="match status" value="1"/>
</dbReference>
<evidence type="ECO:0000256" key="5">
    <source>
        <dbReference type="ARBA" id="ARBA00022801"/>
    </source>
</evidence>
<sequence>MAEEDGILTPLSNDPESLTDFAETIGLDPESFSFNEVFSFDDEMLQLIPKPVHSIIFLYPLDNKDDFLEKRHSEETSSSDSNIPWFTKQTVPNACGTIAVIHTILNNLPHVRIIPDTWLEKFVEKSKNMTPEERADYIESNDEIQELHEDAAVEDTTPIQDDSGMNHFITFIEKDGKCWELDGLKPKPICHGPTNDLLTSTVKIINSDFLPHLDDPMKISAVAFSGNA</sequence>
<protein>
    <recommendedName>
        <fullName evidence="8">Ubiquitin carboxyl-terminal hydrolase</fullName>
        <ecNumber evidence="8">3.4.19.12</ecNumber>
    </recommendedName>
</protein>
<dbReference type="PANTHER" id="PTHR10589">
    <property type="entry name" value="UBIQUITIN CARBOXYL-TERMINAL HYDROLASE"/>
    <property type="match status" value="1"/>
</dbReference>
<evidence type="ECO:0000256" key="1">
    <source>
        <dbReference type="ARBA" id="ARBA00000707"/>
    </source>
</evidence>
<dbReference type="PRINTS" id="PR00707">
    <property type="entry name" value="UBCTHYDRLASE"/>
</dbReference>
<dbReference type="Gene3D" id="3.40.532.10">
    <property type="entry name" value="Peptidase C12, ubiquitin carboxyl-terminal hydrolase"/>
    <property type="match status" value="1"/>
</dbReference>
<keyword evidence="5 7" id="KW-0378">Hydrolase</keyword>
<name>A0ABR2KVH1_9EUKA</name>
<evidence type="ECO:0000259" key="9">
    <source>
        <dbReference type="PROSITE" id="PS52048"/>
    </source>
</evidence>